<dbReference type="SUPFAM" id="SSF143865">
    <property type="entry name" value="CorA soluble domain-like"/>
    <property type="match status" value="1"/>
</dbReference>
<dbReference type="GO" id="GO:0000287">
    <property type="term" value="F:magnesium ion binding"/>
    <property type="evidence" value="ECO:0007669"/>
    <property type="project" value="TreeGrafter"/>
</dbReference>
<evidence type="ECO:0000256" key="11">
    <source>
        <dbReference type="ARBA" id="ARBA00045497"/>
    </source>
</evidence>
<accession>A0A2S7WBN5</accession>
<dbReference type="InterPro" id="IPR045863">
    <property type="entry name" value="CorA_TM1_TM2"/>
</dbReference>
<dbReference type="GO" id="GO:0015087">
    <property type="term" value="F:cobalt ion transmembrane transporter activity"/>
    <property type="evidence" value="ECO:0007669"/>
    <property type="project" value="TreeGrafter"/>
</dbReference>
<reference evidence="13 14" key="1">
    <citation type="submission" date="2016-12" db="EMBL/GenBank/DDBJ databases">
        <title>Trade-off between light-utilization and light-protection in marine flavobacteria.</title>
        <authorList>
            <person name="Kumagai Y."/>
            <person name="Yoshizawa S."/>
            <person name="Kogure K."/>
            <person name="Iwasaki W."/>
        </authorList>
    </citation>
    <scope>NUCLEOTIDE SEQUENCE [LARGE SCALE GENOMIC DNA]</scope>
    <source>
        <strain evidence="13 14">KCTC 22729</strain>
    </source>
</reference>
<dbReference type="Proteomes" id="UP000237608">
    <property type="component" value="Unassembled WGS sequence"/>
</dbReference>
<dbReference type="InterPro" id="IPR045861">
    <property type="entry name" value="CorA_cytoplasmic_dom"/>
</dbReference>
<organism evidence="13 14">
    <name type="scientific">Polaribacter gangjinensis</name>
    <dbReference type="NCBI Taxonomy" id="574710"/>
    <lineage>
        <taxon>Bacteria</taxon>
        <taxon>Pseudomonadati</taxon>
        <taxon>Bacteroidota</taxon>
        <taxon>Flavobacteriia</taxon>
        <taxon>Flavobacteriales</taxon>
        <taxon>Flavobacteriaceae</taxon>
    </lineage>
</organism>
<dbReference type="GO" id="GO:0015095">
    <property type="term" value="F:magnesium ion transmembrane transporter activity"/>
    <property type="evidence" value="ECO:0007669"/>
    <property type="project" value="TreeGrafter"/>
</dbReference>
<keyword evidence="6" id="KW-0460">Magnesium</keyword>
<keyword evidence="14" id="KW-1185">Reference proteome</keyword>
<keyword evidence="7 12" id="KW-1133">Transmembrane helix</keyword>
<keyword evidence="5 12" id="KW-0812">Transmembrane</keyword>
<evidence type="ECO:0000256" key="3">
    <source>
        <dbReference type="ARBA" id="ARBA00022448"/>
    </source>
</evidence>
<evidence type="ECO:0000256" key="8">
    <source>
        <dbReference type="ARBA" id="ARBA00023065"/>
    </source>
</evidence>
<evidence type="ECO:0000313" key="13">
    <source>
        <dbReference type="EMBL" id="PQJ75044.1"/>
    </source>
</evidence>
<proteinExistence type="inferred from homology"/>
<comment type="similarity">
    <text evidence="2">Belongs to the CorA metal ion transporter (MIT) (TC 1.A.35) family.</text>
</comment>
<evidence type="ECO:0000256" key="6">
    <source>
        <dbReference type="ARBA" id="ARBA00022842"/>
    </source>
</evidence>
<dbReference type="FunFam" id="1.20.58.340:FF:000004">
    <property type="entry name" value="Magnesium transport protein CorA"/>
    <property type="match status" value="1"/>
</dbReference>
<protein>
    <submittedName>
        <fullName evidence="13">Divalent cation transporter</fullName>
    </submittedName>
</protein>
<evidence type="ECO:0000256" key="5">
    <source>
        <dbReference type="ARBA" id="ARBA00022692"/>
    </source>
</evidence>
<evidence type="ECO:0000256" key="2">
    <source>
        <dbReference type="ARBA" id="ARBA00009765"/>
    </source>
</evidence>
<comment type="catalytic activity">
    <reaction evidence="10">
        <text>Mg(2+)(in) = Mg(2+)(out)</text>
        <dbReference type="Rhea" id="RHEA:29827"/>
        <dbReference type="ChEBI" id="CHEBI:18420"/>
    </reaction>
</comment>
<dbReference type="AlphaFoldDB" id="A0A2S7WBN5"/>
<dbReference type="SUPFAM" id="SSF144083">
    <property type="entry name" value="Magnesium transport protein CorA, transmembrane region"/>
    <property type="match status" value="1"/>
</dbReference>
<evidence type="ECO:0000256" key="7">
    <source>
        <dbReference type="ARBA" id="ARBA00022989"/>
    </source>
</evidence>
<dbReference type="RefSeq" id="WP_105046185.1">
    <property type="nucleotide sequence ID" value="NZ_CP150662.1"/>
</dbReference>
<keyword evidence="4" id="KW-1003">Cell membrane</keyword>
<keyword evidence="3" id="KW-0813">Transport</keyword>
<comment type="function">
    <text evidence="11">Mediates influx of magnesium ions. Alternates between open and closed states. Activated by low cytoplasmic Mg(2+) levels. Inactive when cytoplasmic Mg(2+) levels are high.</text>
</comment>
<name>A0A2S7WBN5_9FLAO</name>
<comment type="caution">
    <text evidence="13">The sequence shown here is derived from an EMBL/GenBank/DDBJ whole genome shotgun (WGS) entry which is preliminary data.</text>
</comment>
<dbReference type="OrthoDB" id="9803416at2"/>
<evidence type="ECO:0000256" key="10">
    <source>
        <dbReference type="ARBA" id="ARBA00034269"/>
    </source>
</evidence>
<evidence type="ECO:0000313" key="14">
    <source>
        <dbReference type="Proteomes" id="UP000237608"/>
    </source>
</evidence>
<dbReference type="EMBL" id="MSCL01000001">
    <property type="protein sequence ID" value="PQJ75044.1"/>
    <property type="molecule type" value="Genomic_DNA"/>
</dbReference>
<evidence type="ECO:0000256" key="1">
    <source>
        <dbReference type="ARBA" id="ARBA00004651"/>
    </source>
</evidence>
<dbReference type="PANTHER" id="PTHR46494">
    <property type="entry name" value="CORA FAMILY METAL ION TRANSPORTER (EUROFUNG)"/>
    <property type="match status" value="1"/>
</dbReference>
<keyword evidence="9 12" id="KW-0472">Membrane</keyword>
<dbReference type="PANTHER" id="PTHR46494:SF1">
    <property type="entry name" value="CORA FAMILY METAL ION TRANSPORTER (EUROFUNG)"/>
    <property type="match status" value="1"/>
</dbReference>
<keyword evidence="8" id="KW-0406">Ion transport</keyword>
<evidence type="ECO:0000256" key="12">
    <source>
        <dbReference type="SAM" id="Phobius"/>
    </source>
</evidence>
<dbReference type="GO" id="GO:0005886">
    <property type="term" value="C:plasma membrane"/>
    <property type="evidence" value="ECO:0007669"/>
    <property type="project" value="UniProtKB-SubCell"/>
</dbReference>
<dbReference type="Gene3D" id="3.30.460.20">
    <property type="entry name" value="CorA soluble domain-like"/>
    <property type="match status" value="1"/>
</dbReference>
<evidence type="ECO:0000256" key="9">
    <source>
        <dbReference type="ARBA" id="ARBA00023136"/>
    </source>
</evidence>
<evidence type="ECO:0000256" key="4">
    <source>
        <dbReference type="ARBA" id="ARBA00022475"/>
    </source>
</evidence>
<dbReference type="InterPro" id="IPR002523">
    <property type="entry name" value="MgTranspt_CorA/ZnTranspt_ZntB"/>
</dbReference>
<comment type="subcellular location">
    <subcellularLocation>
        <location evidence="1">Cell membrane</location>
        <topology evidence="1">Multi-pass membrane protein</topology>
    </subcellularLocation>
</comment>
<gene>
    <name evidence="13" type="ORF">BTO13_07180</name>
</gene>
<dbReference type="Pfam" id="PF01544">
    <property type="entry name" value="CorA"/>
    <property type="match status" value="1"/>
</dbReference>
<dbReference type="Gene3D" id="1.20.58.340">
    <property type="entry name" value="Magnesium transport protein CorA, transmembrane region"/>
    <property type="match status" value="2"/>
</dbReference>
<dbReference type="GO" id="GO:0050897">
    <property type="term" value="F:cobalt ion binding"/>
    <property type="evidence" value="ECO:0007669"/>
    <property type="project" value="TreeGrafter"/>
</dbReference>
<sequence>MQPDFLSQTSLITYAPKKHERTTFTDISEILLTDNPDEIKWLNTYGLYFKNEFKTVVQNSNLDDFLLKLLSDDEHPNKVILLDNLIFLTIRVLKTDQKNLSSEQILFMISTHSLWSIQEKKGDYFGWIRERIEGNKGVVRKKKSDYLLFLLLESIVDNYLETYQKNAAISSDQLDISRVKPTPEFTSLVEKRKQELFNFKKATLSLRDVVMKLETIEIKGFNNKYFSELKEQINNLLTNIDFELQELESKINLIFSIQGHRLNEVMKTLTILSVIFIPLTFLAGIYGMNFENMPELKFQYGYFLLLGFMFVISLFIVWYFKRKKWF</sequence>
<feature type="transmembrane region" description="Helical" evidence="12">
    <location>
        <begin position="269"/>
        <end position="288"/>
    </location>
</feature>
<feature type="transmembrane region" description="Helical" evidence="12">
    <location>
        <begin position="300"/>
        <end position="320"/>
    </location>
</feature>